<feature type="domain" description="MAP kinase-activating death" evidence="4">
    <location>
        <begin position="61"/>
        <end position="121"/>
    </location>
</feature>
<evidence type="ECO:0000313" key="6">
    <source>
        <dbReference type="EMBL" id="KAG9352694.1"/>
    </source>
</evidence>
<evidence type="ECO:0008006" key="8">
    <source>
        <dbReference type="Google" id="ProtNLM"/>
    </source>
</evidence>
<evidence type="ECO:0000313" key="7">
    <source>
        <dbReference type="Proteomes" id="UP000824540"/>
    </source>
</evidence>
<dbReference type="Pfam" id="PF25328">
    <property type="entry name" value="PH_MADD"/>
    <property type="match status" value="1"/>
</dbReference>
<comment type="caution">
    <text evidence="6">The sequence shown here is derived from an EMBL/GenBank/DDBJ whole genome shotgun (WGS) entry which is preliminary data.</text>
</comment>
<dbReference type="Proteomes" id="UP000824540">
    <property type="component" value="Unassembled WGS sequence"/>
</dbReference>
<evidence type="ECO:0000256" key="1">
    <source>
        <dbReference type="ARBA" id="ARBA00004370"/>
    </source>
</evidence>
<dbReference type="InterPro" id="IPR039980">
    <property type="entry name" value="MADD"/>
</dbReference>
<dbReference type="GO" id="GO:0032483">
    <property type="term" value="P:regulation of Rab protein signal transduction"/>
    <property type="evidence" value="ECO:0007669"/>
    <property type="project" value="TreeGrafter"/>
</dbReference>
<dbReference type="PANTHER" id="PTHR13008:SF7">
    <property type="entry name" value="MAP KINASE-ACTIVATING DEATH DOMAIN PROTEIN"/>
    <property type="match status" value="1"/>
</dbReference>
<evidence type="ECO:0000256" key="3">
    <source>
        <dbReference type="ARBA" id="ARBA00023136"/>
    </source>
</evidence>
<evidence type="ECO:0000259" key="4">
    <source>
        <dbReference type="Pfam" id="PF23629"/>
    </source>
</evidence>
<proteinExistence type="predicted"/>
<keyword evidence="3" id="KW-0472">Membrane</keyword>
<accession>A0A8T2PJF9</accession>
<dbReference type="EMBL" id="JAFBMS010000005">
    <property type="protein sequence ID" value="KAG9352694.1"/>
    <property type="molecule type" value="Genomic_DNA"/>
</dbReference>
<feature type="domain" description="MAP kinase-activating death" evidence="5">
    <location>
        <begin position="232"/>
        <end position="321"/>
    </location>
</feature>
<dbReference type="GO" id="GO:0016020">
    <property type="term" value="C:membrane"/>
    <property type="evidence" value="ECO:0007669"/>
    <property type="project" value="UniProtKB-SubCell"/>
</dbReference>
<gene>
    <name evidence="6" type="ORF">JZ751_021108</name>
</gene>
<comment type="subcellular location">
    <subcellularLocation>
        <location evidence="1">Membrane</location>
    </subcellularLocation>
</comment>
<sequence>MEQNDFLNPFRAVLNVNRVRVRVCLCVRARAGKERSTLWDQVQFWEDAYLDAVMLEREGMGMDQGPQEMIDRYLSLGEHDRKRLEDDEDRLLATLLHNMIAYMLMMKVNKNDIRKKTGRELSIRPSGSRHIKKQTFVVHAGTDTTGDIFFMEVCDDCIVLRSNIGTVYERWWYEKLINMTYCPKTKVLCLWRRNGQETQLNKFYTKKCRELYYCVKDSMERAAARQQSIKPGPELGGEFPVQDMKTGEGGLLQVTLEGINLKFMHSQVFIELSHIKKCNTVKGVFVLEEFVPETKEVVIHKYKTPMAHQICYSVLCLFSYMAAVRGKEAESKPKALSPRPLPS</sequence>
<evidence type="ECO:0000259" key="5">
    <source>
        <dbReference type="Pfam" id="PF25328"/>
    </source>
</evidence>
<organism evidence="6 7">
    <name type="scientific">Albula glossodonta</name>
    <name type="common">roundjaw bonefish</name>
    <dbReference type="NCBI Taxonomy" id="121402"/>
    <lineage>
        <taxon>Eukaryota</taxon>
        <taxon>Metazoa</taxon>
        <taxon>Chordata</taxon>
        <taxon>Craniata</taxon>
        <taxon>Vertebrata</taxon>
        <taxon>Euteleostomi</taxon>
        <taxon>Actinopterygii</taxon>
        <taxon>Neopterygii</taxon>
        <taxon>Teleostei</taxon>
        <taxon>Albuliformes</taxon>
        <taxon>Albulidae</taxon>
        <taxon>Albula</taxon>
    </lineage>
</organism>
<dbReference type="InterPro" id="IPR056574">
    <property type="entry name" value="Death_MADD"/>
</dbReference>
<evidence type="ECO:0000256" key="2">
    <source>
        <dbReference type="ARBA" id="ARBA00022658"/>
    </source>
</evidence>
<name>A0A8T2PJF9_9TELE</name>
<dbReference type="InterPro" id="IPR057469">
    <property type="entry name" value="PH_MADD"/>
</dbReference>
<dbReference type="AlphaFoldDB" id="A0A8T2PJF9"/>
<dbReference type="OrthoDB" id="6282239at2759"/>
<dbReference type="GO" id="GO:0005829">
    <property type="term" value="C:cytosol"/>
    <property type="evidence" value="ECO:0007669"/>
    <property type="project" value="TreeGrafter"/>
</dbReference>
<reference evidence="6" key="1">
    <citation type="thesis" date="2021" institute="BYU ScholarsArchive" country="Provo, UT, USA">
        <title>Applications of and Algorithms for Genome Assembly and Genomic Analyses with an Emphasis on Marine Teleosts.</title>
        <authorList>
            <person name="Pickett B.D."/>
        </authorList>
    </citation>
    <scope>NUCLEOTIDE SEQUENCE</scope>
    <source>
        <strain evidence="6">HI-2016</strain>
    </source>
</reference>
<keyword evidence="7" id="KW-1185">Reference proteome</keyword>
<dbReference type="Pfam" id="PF23629">
    <property type="entry name" value="Death_MADD"/>
    <property type="match status" value="1"/>
</dbReference>
<dbReference type="GO" id="GO:0005085">
    <property type="term" value="F:guanyl-nucleotide exchange factor activity"/>
    <property type="evidence" value="ECO:0007669"/>
    <property type="project" value="UniProtKB-KW"/>
</dbReference>
<keyword evidence="2" id="KW-0344">Guanine-nucleotide releasing factor</keyword>
<dbReference type="PANTHER" id="PTHR13008">
    <property type="entry name" value="MAP-KINASE ACTIVATING DEATH DOMAIN PROTEIN MADD /DENN/AEX-3 C.ELEGANS"/>
    <property type="match status" value="1"/>
</dbReference>
<protein>
    <recommendedName>
        <fullName evidence="8">MAP kinase activating death domain</fullName>
    </recommendedName>
</protein>
<dbReference type="GO" id="GO:0042981">
    <property type="term" value="P:regulation of apoptotic process"/>
    <property type="evidence" value="ECO:0007669"/>
    <property type="project" value="TreeGrafter"/>
</dbReference>